<comment type="caution">
    <text evidence="4">The sequence shown here is derived from an EMBL/GenBank/DDBJ whole genome shotgun (WGS) entry which is preliminary data.</text>
</comment>
<sequence length="175" mass="19469">MITIKPMGLEDAPRIRDIDRSETIGSVYTCANGVMEETKAGHECPNWQEDDYTAIMSRFERELRSGGTAYGAYDGETLVGFGVLASTFRGKEQDQLQLDLMYVTRAYRRQGIGSRIMDALSETAIAKGAKSLYISSTETESAVKFYASRGSAPTDEVDEELFAMEPLDIHMVKRL</sequence>
<dbReference type="EMBL" id="JBHMDO010000042">
    <property type="protein sequence ID" value="MFB9329426.1"/>
    <property type="molecule type" value="Genomic_DNA"/>
</dbReference>
<proteinExistence type="predicted"/>
<dbReference type="InterPro" id="IPR050832">
    <property type="entry name" value="Bact_Acetyltransf"/>
</dbReference>
<keyword evidence="2 4" id="KW-0012">Acyltransferase</keyword>
<keyword evidence="1 4" id="KW-0808">Transferase</keyword>
<dbReference type="PANTHER" id="PTHR43877">
    <property type="entry name" value="AMINOALKYLPHOSPHONATE N-ACETYLTRANSFERASE-RELATED-RELATED"/>
    <property type="match status" value="1"/>
</dbReference>
<dbReference type="CDD" id="cd04301">
    <property type="entry name" value="NAT_SF"/>
    <property type="match status" value="1"/>
</dbReference>
<dbReference type="PROSITE" id="PS51186">
    <property type="entry name" value="GNAT"/>
    <property type="match status" value="1"/>
</dbReference>
<dbReference type="RefSeq" id="WP_377499687.1">
    <property type="nucleotide sequence ID" value="NZ_JBHMDO010000042.1"/>
</dbReference>
<evidence type="ECO:0000313" key="4">
    <source>
        <dbReference type="EMBL" id="MFB9329426.1"/>
    </source>
</evidence>
<protein>
    <submittedName>
        <fullName evidence="4">GNAT family N-acetyltransferase</fullName>
        <ecNumber evidence="4">2.3.-.-</ecNumber>
    </submittedName>
</protein>
<name>A0ABV5KXV6_9BACL</name>
<evidence type="ECO:0000313" key="5">
    <source>
        <dbReference type="Proteomes" id="UP001589747"/>
    </source>
</evidence>
<organism evidence="4 5">
    <name type="scientific">Paenibacillus aurantiacus</name>
    <dbReference type="NCBI Taxonomy" id="1936118"/>
    <lineage>
        <taxon>Bacteria</taxon>
        <taxon>Bacillati</taxon>
        <taxon>Bacillota</taxon>
        <taxon>Bacilli</taxon>
        <taxon>Bacillales</taxon>
        <taxon>Paenibacillaceae</taxon>
        <taxon>Paenibacillus</taxon>
    </lineage>
</organism>
<feature type="domain" description="N-acetyltransferase" evidence="3">
    <location>
        <begin position="2"/>
        <end position="175"/>
    </location>
</feature>
<dbReference type="GO" id="GO:0016746">
    <property type="term" value="F:acyltransferase activity"/>
    <property type="evidence" value="ECO:0007669"/>
    <property type="project" value="UniProtKB-KW"/>
</dbReference>
<evidence type="ECO:0000259" key="3">
    <source>
        <dbReference type="PROSITE" id="PS51186"/>
    </source>
</evidence>
<dbReference type="SUPFAM" id="SSF55729">
    <property type="entry name" value="Acyl-CoA N-acyltransferases (Nat)"/>
    <property type="match status" value="1"/>
</dbReference>
<reference evidence="4 5" key="1">
    <citation type="submission" date="2024-09" db="EMBL/GenBank/DDBJ databases">
        <authorList>
            <person name="Sun Q."/>
            <person name="Mori K."/>
        </authorList>
    </citation>
    <scope>NUCLEOTIDE SEQUENCE [LARGE SCALE GENOMIC DNA]</scope>
    <source>
        <strain evidence="4 5">TISTR 2452</strain>
    </source>
</reference>
<keyword evidence="5" id="KW-1185">Reference proteome</keyword>
<dbReference type="Pfam" id="PF00583">
    <property type="entry name" value="Acetyltransf_1"/>
    <property type="match status" value="1"/>
</dbReference>
<dbReference type="InterPro" id="IPR016181">
    <property type="entry name" value="Acyl_CoA_acyltransferase"/>
</dbReference>
<dbReference type="Proteomes" id="UP001589747">
    <property type="component" value="Unassembled WGS sequence"/>
</dbReference>
<dbReference type="InterPro" id="IPR000182">
    <property type="entry name" value="GNAT_dom"/>
</dbReference>
<evidence type="ECO:0000256" key="1">
    <source>
        <dbReference type="ARBA" id="ARBA00022679"/>
    </source>
</evidence>
<dbReference type="EC" id="2.3.-.-" evidence="4"/>
<evidence type="ECO:0000256" key="2">
    <source>
        <dbReference type="ARBA" id="ARBA00023315"/>
    </source>
</evidence>
<accession>A0ABV5KXV6</accession>
<dbReference type="Gene3D" id="3.40.630.30">
    <property type="match status" value="1"/>
</dbReference>
<gene>
    <name evidence="4" type="ORF">ACFFSY_26100</name>
</gene>